<name>A0A239DNA9_9ACTN</name>
<dbReference type="Proteomes" id="UP000198415">
    <property type="component" value="Unassembled WGS sequence"/>
</dbReference>
<organism evidence="2 3">
    <name type="scientific">Actinoplanes regularis</name>
    <dbReference type="NCBI Taxonomy" id="52697"/>
    <lineage>
        <taxon>Bacteria</taxon>
        <taxon>Bacillati</taxon>
        <taxon>Actinomycetota</taxon>
        <taxon>Actinomycetes</taxon>
        <taxon>Micromonosporales</taxon>
        <taxon>Micromonosporaceae</taxon>
        <taxon>Actinoplanes</taxon>
    </lineage>
</organism>
<feature type="transmembrane region" description="Helical" evidence="1">
    <location>
        <begin position="293"/>
        <end position="313"/>
    </location>
</feature>
<keyword evidence="1" id="KW-1133">Transmembrane helix</keyword>
<feature type="transmembrane region" description="Helical" evidence="1">
    <location>
        <begin position="226"/>
        <end position="247"/>
    </location>
</feature>
<dbReference type="OrthoDB" id="3406023at2"/>
<evidence type="ECO:0000256" key="1">
    <source>
        <dbReference type="SAM" id="Phobius"/>
    </source>
</evidence>
<keyword evidence="1" id="KW-0812">Transmembrane</keyword>
<reference evidence="2 3" key="1">
    <citation type="submission" date="2017-06" db="EMBL/GenBank/DDBJ databases">
        <authorList>
            <person name="Kim H.J."/>
            <person name="Triplett B.A."/>
        </authorList>
    </citation>
    <scope>NUCLEOTIDE SEQUENCE [LARGE SCALE GENOMIC DNA]</scope>
    <source>
        <strain evidence="2 3">DSM 43151</strain>
    </source>
</reference>
<keyword evidence="3" id="KW-1185">Reference proteome</keyword>
<feature type="transmembrane region" description="Helical" evidence="1">
    <location>
        <begin position="194"/>
        <end position="211"/>
    </location>
</feature>
<sequence length="340" mass="35178">MSDLERRYLRLVKLFYPDGYRNERGTEIVDTYLALATPDRRWPSPADVVDLAGGGLRQRLRPVGATGIRSGARLAGTLALSTTTALAGSGAVLETNPATTPWFGFAQQGPLFSLGVGLWAAWLLAAVVHVVAPGRWTRLAIGSALVLTVAVIPLAAVTGLFRPPVFVLLPQACLGLVALGVPSRPALWLRLPPLAGAAAAASVSAAVLYGGGNEFPGYYGWPAGQVLPGAGVTLLLVTLLIAVGLALRDDFRGAWALLLLLGPIGMLTLRPLAAEIAVGLYGGGPNPTWTTLAAAALVVAVAAFILVALALAARHRFAFTRAAVERCAECGSPTGGDANR</sequence>
<dbReference type="AlphaFoldDB" id="A0A239DNA9"/>
<feature type="transmembrane region" description="Helical" evidence="1">
    <location>
        <begin position="111"/>
        <end position="132"/>
    </location>
</feature>
<keyword evidence="1" id="KW-0472">Membrane</keyword>
<evidence type="ECO:0000313" key="2">
    <source>
        <dbReference type="EMBL" id="SNS34095.1"/>
    </source>
</evidence>
<gene>
    <name evidence="2" type="ORF">SAMN06264365_11422</name>
</gene>
<protein>
    <submittedName>
        <fullName evidence="2">Uncharacterized protein</fullName>
    </submittedName>
</protein>
<dbReference type="RefSeq" id="WP_089296559.1">
    <property type="nucleotide sequence ID" value="NZ_BOMU01000071.1"/>
</dbReference>
<feature type="transmembrane region" description="Helical" evidence="1">
    <location>
        <begin position="165"/>
        <end position="182"/>
    </location>
</feature>
<accession>A0A239DNA9</accession>
<feature type="transmembrane region" description="Helical" evidence="1">
    <location>
        <begin position="254"/>
        <end position="273"/>
    </location>
</feature>
<dbReference type="EMBL" id="FZNR01000014">
    <property type="protein sequence ID" value="SNS34095.1"/>
    <property type="molecule type" value="Genomic_DNA"/>
</dbReference>
<proteinExistence type="predicted"/>
<evidence type="ECO:0000313" key="3">
    <source>
        <dbReference type="Proteomes" id="UP000198415"/>
    </source>
</evidence>
<feature type="transmembrane region" description="Helical" evidence="1">
    <location>
        <begin position="139"/>
        <end position="159"/>
    </location>
</feature>